<protein>
    <recommendedName>
        <fullName evidence="3">DRBM domain-containing protein</fullName>
    </recommendedName>
</protein>
<dbReference type="PROSITE" id="PS50137">
    <property type="entry name" value="DS_RBD"/>
    <property type="match status" value="1"/>
</dbReference>
<dbReference type="Proteomes" id="UP001362999">
    <property type="component" value="Unassembled WGS sequence"/>
</dbReference>
<reference evidence="4 5" key="1">
    <citation type="journal article" date="2024" name="J Genomics">
        <title>Draft genome sequencing and assembly of Favolaschia claudopus CIRM-BRFM 2984 isolated from oak limbs.</title>
        <authorList>
            <person name="Navarro D."/>
            <person name="Drula E."/>
            <person name="Chaduli D."/>
            <person name="Cazenave R."/>
            <person name="Ahrendt S."/>
            <person name="Wang J."/>
            <person name="Lipzen A."/>
            <person name="Daum C."/>
            <person name="Barry K."/>
            <person name="Grigoriev I.V."/>
            <person name="Favel A."/>
            <person name="Rosso M.N."/>
            <person name="Martin F."/>
        </authorList>
    </citation>
    <scope>NUCLEOTIDE SEQUENCE [LARGE SCALE GENOMIC DNA]</scope>
    <source>
        <strain evidence="4 5">CIRM-BRFM 2984</strain>
    </source>
</reference>
<evidence type="ECO:0000256" key="1">
    <source>
        <dbReference type="PROSITE-ProRule" id="PRU00266"/>
    </source>
</evidence>
<organism evidence="4 5">
    <name type="scientific">Favolaschia claudopus</name>
    <dbReference type="NCBI Taxonomy" id="2862362"/>
    <lineage>
        <taxon>Eukaryota</taxon>
        <taxon>Fungi</taxon>
        <taxon>Dikarya</taxon>
        <taxon>Basidiomycota</taxon>
        <taxon>Agaricomycotina</taxon>
        <taxon>Agaricomycetes</taxon>
        <taxon>Agaricomycetidae</taxon>
        <taxon>Agaricales</taxon>
        <taxon>Marasmiineae</taxon>
        <taxon>Mycenaceae</taxon>
        <taxon>Favolaschia</taxon>
    </lineage>
</organism>
<evidence type="ECO:0000313" key="4">
    <source>
        <dbReference type="EMBL" id="KAK7056031.1"/>
    </source>
</evidence>
<feature type="region of interest" description="Disordered" evidence="2">
    <location>
        <begin position="52"/>
        <end position="195"/>
    </location>
</feature>
<evidence type="ECO:0000313" key="5">
    <source>
        <dbReference type="Proteomes" id="UP001362999"/>
    </source>
</evidence>
<accession>A0AAW0DVW1</accession>
<evidence type="ECO:0000256" key="2">
    <source>
        <dbReference type="SAM" id="MobiDB-lite"/>
    </source>
</evidence>
<feature type="compositionally biased region" description="Basic and acidic residues" evidence="2">
    <location>
        <begin position="179"/>
        <end position="195"/>
    </location>
</feature>
<proteinExistence type="predicted"/>
<feature type="region of interest" description="Disordered" evidence="2">
    <location>
        <begin position="1"/>
        <end position="34"/>
    </location>
</feature>
<name>A0AAW0DVW1_9AGAR</name>
<keyword evidence="5" id="KW-1185">Reference proteome</keyword>
<gene>
    <name evidence="4" type="ORF">R3P38DRAFT_3170687</name>
</gene>
<comment type="caution">
    <text evidence="4">The sequence shown here is derived from an EMBL/GenBank/DDBJ whole genome shotgun (WGS) entry which is preliminary data.</text>
</comment>
<feature type="compositionally biased region" description="Polar residues" evidence="2">
    <location>
        <begin position="14"/>
        <end position="34"/>
    </location>
</feature>
<dbReference type="AlphaFoldDB" id="A0AAW0DVW1"/>
<feature type="domain" description="DRBM" evidence="3">
    <location>
        <begin position="236"/>
        <end position="266"/>
    </location>
</feature>
<evidence type="ECO:0000259" key="3">
    <source>
        <dbReference type="PROSITE" id="PS50137"/>
    </source>
</evidence>
<dbReference type="EMBL" id="JAWWNJ010000005">
    <property type="protein sequence ID" value="KAK7056031.1"/>
    <property type="molecule type" value="Genomic_DNA"/>
</dbReference>
<sequence length="266" mass="29169">MPEDSDSDKACPSTPASVDPTSDQPPHGSNESFKSLTSNLSLLKFVHLLLSPERVDEKEMPNSVQEDASVEEEAFDALNESDQTEEIRQEEVPSPQADDLDQRDRDPSPNSDNLDQRARGPGPGPNISDQRARGPRPEPNNSDQRARVPRARPGKSDQRARVLRPEPDNSDLSARGPRPRPDRSDPIDRLGLDPEVRHGLLPPKLVLENRVTEDGYALKFEDSITGPARRTSVFSINGNEIGIGTGDTRRAARKDAVRGALQALGI</sequence>
<keyword evidence="1" id="KW-0694">RNA-binding</keyword>
<dbReference type="GO" id="GO:0003723">
    <property type="term" value="F:RNA binding"/>
    <property type="evidence" value="ECO:0007669"/>
    <property type="project" value="UniProtKB-UniRule"/>
</dbReference>
<dbReference type="InterPro" id="IPR014720">
    <property type="entry name" value="dsRBD_dom"/>
</dbReference>
<feature type="compositionally biased region" description="Basic and acidic residues" evidence="2">
    <location>
        <begin position="154"/>
        <end position="167"/>
    </location>
</feature>